<dbReference type="EMBL" id="QPJJ01000002">
    <property type="protein sequence ID" value="RCW76884.1"/>
    <property type="molecule type" value="Genomic_DNA"/>
</dbReference>
<evidence type="ECO:0000256" key="1">
    <source>
        <dbReference type="ARBA" id="ARBA00007754"/>
    </source>
</evidence>
<dbReference type="Pfam" id="PF16990">
    <property type="entry name" value="CBM_35"/>
    <property type="match status" value="1"/>
</dbReference>
<feature type="active site" description="Nucleophile" evidence="4">
    <location>
        <position position="404"/>
    </location>
</feature>
<evidence type="ECO:0000256" key="4">
    <source>
        <dbReference type="PROSITE-ProRule" id="PRU01100"/>
    </source>
</evidence>
<dbReference type="OrthoDB" id="185675at2"/>
<keyword evidence="2 4" id="KW-0378">Hydrolase</keyword>
<organism evidence="6 7">
    <name type="scientific">Saliterribacillus persicus</name>
    <dbReference type="NCBI Taxonomy" id="930114"/>
    <lineage>
        <taxon>Bacteria</taxon>
        <taxon>Bacillati</taxon>
        <taxon>Bacillota</taxon>
        <taxon>Bacilli</taxon>
        <taxon>Bacillales</taxon>
        <taxon>Bacillaceae</taxon>
        <taxon>Saliterribacillus</taxon>
    </lineage>
</organism>
<evidence type="ECO:0000313" key="7">
    <source>
        <dbReference type="Proteomes" id="UP000252585"/>
    </source>
</evidence>
<comment type="caution">
    <text evidence="6">The sequence shown here is derived from an EMBL/GenBank/DDBJ whole genome shotgun (WGS) entry which is preliminary data.</text>
</comment>
<proteinExistence type="inferred from homology"/>
<dbReference type="GO" id="GO:0016985">
    <property type="term" value="F:mannan endo-1,4-beta-mannosidase activity"/>
    <property type="evidence" value="ECO:0007669"/>
    <property type="project" value="InterPro"/>
</dbReference>
<dbReference type="Gene3D" id="3.20.20.80">
    <property type="entry name" value="Glycosidases"/>
    <property type="match status" value="1"/>
</dbReference>
<dbReference type="PANTHER" id="PTHR40079">
    <property type="entry name" value="MANNAN ENDO-1,4-BETA-MANNOSIDASE E-RELATED"/>
    <property type="match status" value="1"/>
</dbReference>
<dbReference type="SUPFAM" id="SSF51445">
    <property type="entry name" value="(Trans)glycosidases"/>
    <property type="match status" value="1"/>
</dbReference>
<dbReference type="GO" id="GO:0006080">
    <property type="term" value="P:substituted mannan metabolic process"/>
    <property type="evidence" value="ECO:0007669"/>
    <property type="project" value="InterPro"/>
</dbReference>
<dbReference type="InterPro" id="IPR008979">
    <property type="entry name" value="Galactose-bd-like_sf"/>
</dbReference>
<dbReference type="InterPro" id="IPR022790">
    <property type="entry name" value="GH26_dom"/>
</dbReference>
<evidence type="ECO:0000313" key="6">
    <source>
        <dbReference type="EMBL" id="RCW76884.1"/>
    </source>
</evidence>
<evidence type="ECO:0000256" key="3">
    <source>
        <dbReference type="ARBA" id="ARBA00023295"/>
    </source>
</evidence>
<feature type="domain" description="GH26" evidence="5">
    <location>
        <begin position="154"/>
        <end position="455"/>
    </location>
</feature>
<dbReference type="Pfam" id="PF02156">
    <property type="entry name" value="Glyco_hydro_26"/>
    <property type="match status" value="1"/>
</dbReference>
<dbReference type="PRINTS" id="PR00739">
    <property type="entry name" value="GLHYDRLASE26"/>
</dbReference>
<dbReference type="PANTHER" id="PTHR40079:SF4">
    <property type="entry name" value="GH26 DOMAIN-CONTAINING PROTEIN-RELATED"/>
    <property type="match status" value="1"/>
</dbReference>
<sequence>MTNRMKKEQKTNNQLVLEANEGKLSGTRVSTSLKGFSGSGYVTGLDEDNNFLEVKGFISCDSNIDLFIRYAALNGVRRNILYINDDCYGEFITEQSNNFVELKICNLSLKQGPVKIKVVKGWGGIEVDSFLLKPSPERSSESPDFQLSNPFASKECHTILGYLKNIYGKKIITGQHTAAASGPELDHIKEITGKLPALRGFDFLSYSLKTDTVEATPHKIEEINENKGSTEKAIEWGNLHKGLVTFCWHWYAPTGGKDKAFYTENTDFDLNKALIPDSTEYKALLADMDEIAKQLKRLRDENIPVFWRPLHEADGGWFWWGAKGPEPYKKLYVWMYKRFTEYHQLNNLIWVWNAPNTDWYPGDDYVDISGVDTYAPSGEYGPLKCHFDYCQELIQNRKPIALTENGPIPDPEKLIESKTPWLWYMPWYGEFVFGNSTSEYQLKKAYDHPYCITLDDLPNR</sequence>
<gene>
    <name evidence="6" type="ORF">DFR57_102159</name>
</gene>
<keyword evidence="7" id="KW-1185">Reference proteome</keyword>
<dbReference type="Proteomes" id="UP000252585">
    <property type="component" value="Unassembled WGS sequence"/>
</dbReference>
<dbReference type="AlphaFoldDB" id="A0A368YFC4"/>
<feature type="active site" description="Proton donor" evidence="4">
    <location>
        <position position="312"/>
    </location>
</feature>
<dbReference type="InterPro" id="IPR005084">
    <property type="entry name" value="CBM6"/>
</dbReference>
<dbReference type="RefSeq" id="WP_114351651.1">
    <property type="nucleotide sequence ID" value="NZ_QPJJ01000002.1"/>
</dbReference>
<dbReference type="PROSITE" id="PS51764">
    <property type="entry name" value="GH26"/>
    <property type="match status" value="1"/>
</dbReference>
<dbReference type="InterPro" id="IPR000805">
    <property type="entry name" value="Glyco_hydro_26"/>
</dbReference>
<dbReference type="InterPro" id="IPR017853">
    <property type="entry name" value="GH"/>
</dbReference>
<accession>A0A368YFC4</accession>
<name>A0A368YFC4_9BACI</name>
<reference evidence="6 7" key="1">
    <citation type="submission" date="2018-07" db="EMBL/GenBank/DDBJ databases">
        <title>Genomic Encyclopedia of Type Strains, Phase IV (KMG-IV): sequencing the most valuable type-strain genomes for metagenomic binning, comparative biology and taxonomic classification.</title>
        <authorList>
            <person name="Goeker M."/>
        </authorList>
    </citation>
    <scope>NUCLEOTIDE SEQUENCE [LARGE SCALE GENOMIC DNA]</scope>
    <source>
        <strain evidence="6 7">DSM 27696</strain>
    </source>
</reference>
<dbReference type="SUPFAM" id="SSF49785">
    <property type="entry name" value="Galactose-binding domain-like"/>
    <property type="match status" value="1"/>
</dbReference>
<keyword evidence="3 4" id="KW-0326">Glycosidase</keyword>
<comment type="similarity">
    <text evidence="1 4">Belongs to the glycosyl hydrolase 26 family.</text>
</comment>
<evidence type="ECO:0000256" key="2">
    <source>
        <dbReference type="ARBA" id="ARBA00022801"/>
    </source>
</evidence>
<evidence type="ECO:0000259" key="5">
    <source>
        <dbReference type="PROSITE" id="PS51764"/>
    </source>
</evidence>
<dbReference type="Gene3D" id="2.60.120.260">
    <property type="entry name" value="Galactose-binding domain-like"/>
    <property type="match status" value="1"/>
</dbReference>
<protein>
    <submittedName>
        <fullName evidence="6">Mannan endo-1,4-beta-mannosidase</fullName>
    </submittedName>
</protein>
<dbReference type="GO" id="GO:0030246">
    <property type="term" value="F:carbohydrate binding"/>
    <property type="evidence" value="ECO:0007669"/>
    <property type="project" value="InterPro"/>
</dbReference>